<dbReference type="RefSeq" id="WP_277576875.1">
    <property type="nucleotide sequence ID" value="NZ_JANRMI010000001.1"/>
</dbReference>
<protein>
    <recommendedName>
        <fullName evidence="4">DUF1588 domain-containing protein</fullName>
    </recommendedName>
</protein>
<sequence>MVQKFGAFALLLSFSSLVNAQNISERAFYARCYSHLTGKPVPLGSPIMAQVKAGTKKAITACNELLDKAELEPNSGGLYVDNSESRAVLNNFASFHRSWFTANTVEQIQDNNNEISNGTMDIYDSTEPALALTRAMFVRNGRYSDVMTLGTGVQALRQEQSMASKIGFDWSANYSGRRVHGNNPAFNNNQFNFMPTAGPLADVNNVFVANFMKPMVGELYGIRQTVSDGTLVPNVAMQAFSDTRGNNQAGLNYSFNPHSSLGGGVLGSPIYLMMNFGHGKGTISNGSLKVPRRWAQTNMTTFMCATLPALRESDVAQFVVGNSSAPFRNGTSCVMCHASLDPMAYTARNAVVVNTNFTTLALPSRTSSLLTTFGENQASVAGWPSEPVANFHRQTPTGKLYFRSFASGQLVNRDVLRISGLGAAIAEQDDYYQCAAKRYFEYFTGIQVSLYDRTDPKNANLNKQLSEKSVADRRYIEELGAELRQTQSVRGIIKKIMNSEYYHAANYRP</sequence>
<keyword evidence="3" id="KW-1185">Reference proteome</keyword>
<evidence type="ECO:0000256" key="1">
    <source>
        <dbReference type="SAM" id="SignalP"/>
    </source>
</evidence>
<gene>
    <name evidence="2" type="ORF">NWE73_03435</name>
</gene>
<evidence type="ECO:0000313" key="3">
    <source>
        <dbReference type="Proteomes" id="UP001152321"/>
    </source>
</evidence>
<feature type="signal peptide" evidence="1">
    <location>
        <begin position="1"/>
        <end position="20"/>
    </location>
</feature>
<organism evidence="2 3">
    <name type="scientific">Bdellovibrio svalbardensis</name>
    <dbReference type="NCBI Taxonomy" id="2972972"/>
    <lineage>
        <taxon>Bacteria</taxon>
        <taxon>Pseudomonadati</taxon>
        <taxon>Bdellovibrionota</taxon>
        <taxon>Bdellovibrionia</taxon>
        <taxon>Bdellovibrionales</taxon>
        <taxon>Pseudobdellovibrionaceae</taxon>
        <taxon>Bdellovibrio</taxon>
    </lineage>
</organism>
<evidence type="ECO:0000313" key="2">
    <source>
        <dbReference type="EMBL" id="MDG0815400.1"/>
    </source>
</evidence>
<accession>A0ABT6DEY2</accession>
<reference evidence="2" key="1">
    <citation type="submission" date="2022-08" db="EMBL/GenBank/DDBJ databases">
        <title>Novel Bdellovibrio Species Isolated from Svalbard: Designation Bdellovibrio svalbardensis.</title>
        <authorList>
            <person name="Mitchell R.J."/>
            <person name="Choi S.Y."/>
        </authorList>
    </citation>
    <scope>NUCLEOTIDE SEQUENCE</scope>
    <source>
        <strain evidence="2">PAP01</strain>
    </source>
</reference>
<keyword evidence="1" id="KW-0732">Signal</keyword>
<dbReference type="EMBL" id="JANRMI010000001">
    <property type="protein sequence ID" value="MDG0815400.1"/>
    <property type="molecule type" value="Genomic_DNA"/>
</dbReference>
<evidence type="ECO:0008006" key="4">
    <source>
        <dbReference type="Google" id="ProtNLM"/>
    </source>
</evidence>
<comment type="caution">
    <text evidence="2">The sequence shown here is derived from an EMBL/GenBank/DDBJ whole genome shotgun (WGS) entry which is preliminary data.</text>
</comment>
<name>A0ABT6DEY2_9BACT</name>
<dbReference type="Proteomes" id="UP001152321">
    <property type="component" value="Unassembled WGS sequence"/>
</dbReference>
<feature type="chain" id="PRO_5045447959" description="DUF1588 domain-containing protein" evidence="1">
    <location>
        <begin position="21"/>
        <end position="509"/>
    </location>
</feature>
<proteinExistence type="predicted"/>